<dbReference type="Proteomes" id="UP000184330">
    <property type="component" value="Unassembled WGS sequence"/>
</dbReference>
<evidence type="ECO:0000313" key="3">
    <source>
        <dbReference type="Proteomes" id="UP000184330"/>
    </source>
</evidence>
<dbReference type="PANTHER" id="PTHR35910:SF6">
    <property type="entry name" value="2EXR DOMAIN-CONTAINING PROTEIN"/>
    <property type="match status" value="1"/>
</dbReference>
<name>A0A1L7XQH7_9HELO</name>
<organism evidence="2 3">
    <name type="scientific">Phialocephala subalpina</name>
    <dbReference type="NCBI Taxonomy" id="576137"/>
    <lineage>
        <taxon>Eukaryota</taxon>
        <taxon>Fungi</taxon>
        <taxon>Dikarya</taxon>
        <taxon>Ascomycota</taxon>
        <taxon>Pezizomycotina</taxon>
        <taxon>Leotiomycetes</taxon>
        <taxon>Helotiales</taxon>
        <taxon>Mollisiaceae</taxon>
        <taxon>Phialocephala</taxon>
        <taxon>Phialocephala fortinii species complex</taxon>
    </lineage>
</organism>
<reference evidence="2 3" key="1">
    <citation type="submission" date="2016-03" db="EMBL/GenBank/DDBJ databases">
        <authorList>
            <person name="Ploux O."/>
        </authorList>
    </citation>
    <scope>NUCLEOTIDE SEQUENCE [LARGE SCALE GENOMIC DNA]</scope>
    <source>
        <strain evidence="2 3">UAMH 11012</strain>
    </source>
</reference>
<dbReference type="OrthoDB" id="3473305at2759"/>
<gene>
    <name evidence="2" type="ORF">PAC_17117</name>
</gene>
<dbReference type="EMBL" id="FJOG01000042">
    <property type="protein sequence ID" value="CZR67218.1"/>
    <property type="molecule type" value="Genomic_DNA"/>
</dbReference>
<dbReference type="InterPro" id="IPR045518">
    <property type="entry name" value="2EXR"/>
</dbReference>
<dbReference type="AlphaFoldDB" id="A0A1L7XQH7"/>
<dbReference type="PANTHER" id="PTHR35910">
    <property type="entry name" value="2EXR DOMAIN-CONTAINING PROTEIN"/>
    <property type="match status" value="1"/>
</dbReference>
<accession>A0A1L7XQH7</accession>
<protein>
    <recommendedName>
        <fullName evidence="1">2EXR domain-containing protein</fullName>
    </recommendedName>
</protein>
<evidence type="ECO:0000259" key="1">
    <source>
        <dbReference type="Pfam" id="PF20150"/>
    </source>
</evidence>
<feature type="domain" description="2EXR" evidence="1">
    <location>
        <begin position="14"/>
        <end position="100"/>
    </location>
</feature>
<proteinExistence type="predicted"/>
<dbReference type="Pfam" id="PF20150">
    <property type="entry name" value="2EXR"/>
    <property type="match status" value="1"/>
</dbReference>
<evidence type="ECO:0000313" key="2">
    <source>
        <dbReference type="EMBL" id="CZR67218.1"/>
    </source>
</evidence>
<sequence length="260" mass="29950">MSNNTALNMPVKMFTCFPKLPLEIRNMIWAEAAKVPRNVDVWSPTFGTMTLTSDTSDERVVVTPYRFISKQTPPGILHTNQESRAISLKHFHLAFGNDFDGEGLGFSFEPTIMCGKDDRICPMGPYTETSQVELFICNTPSSYALNVWHQRNSPSPIEDFSYVMEFPMEILLYYHKKPIKGRFEFVDILDLKAECSELAWRLLVDGRSRIRKHHERVATQWEANRRVGYDREGKEASKNIELPEKLICPEIKLVKVVMVD</sequence>
<keyword evidence="3" id="KW-1185">Reference proteome</keyword>